<dbReference type="Gene3D" id="1.10.287.1120">
    <property type="entry name" value="Bipartite methylase S protein"/>
    <property type="match status" value="1"/>
</dbReference>
<evidence type="ECO:0000256" key="2">
    <source>
        <dbReference type="ARBA" id="ARBA00023125"/>
    </source>
</evidence>
<gene>
    <name evidence="3" type="ORF">GVT53_10765</name>
</gene>
<organism evidence="3 4">
    <name type="scientific">Flagellimonas oceani</name>
    <dbReference type="NCBI Taxonomy" id="2698672"/>
    <lineage>
        <taxon>Bacteria</taxon>
        <taxon>Pseudomonadati</taxon>
        <taxon>Bacteroidota</taxon>
        <taxon>Flavobacteriia</taxon>
        <taxon>Flavobacteriales</taxon>
        <taxon>Flavobacteriaceae</taxon>
        <taxon>Flagellimonas</taxon>
    </lineage>
</organism>
<dbReference type="GO" id="GO:0009307">
    <property type="term" value="P:DNA restriction-modification system"/>
    <property type="evidence" value="ECO:0007669"/>
    <property type="project" value="UniProtKB-KW"/>
</dbReference>
<dbReference type="AlphaFoldDB" id="A0A6G7J2P1"/>
<dbReference type="GO" id="GO:0003677">
    <property type="term" value="F:DNA binding"/>
    <property type="evidence" value="ECO:0007669"/>
    <property type="project" value="UniProtKB-KW"/>
</dbReference>
<keyword evidence="2" id="KW-0238">DNA-binding</keyword>
<keyword evidence="1" id="KW-0680">Restriction system</keyword>
<name>A0A6G7J2P1_9FLAO</name>
<dbReference type="KEGG" id="mut:GVT53_10765"/>
<dbReference type="EMBL" id="CP049616">
    <property type="protein sequence ID" value="QII45141.1"/>
    <property type="molecule type" value="Genomic_DNA"/>
</dbReference>
<evidence type="ECO:0000256" key="1">
    <source>
        <dbReference type="ARBA" id="ARBA00022747"/>
    </source>
</evidence>
<evidence type="ECO:0000313" key="4">
    <source>
        <dbReference type="Proteomes" id="UP000502928"/>
    </source>
</evidence>
<dbReference type="Proteomes" id="UP000502928">
    <property type="component" value="Chromosome"/>
</dbReference>
<evidence type="ECO:0000313" key="3">
    <source>
        <dbReference type="EMBL" id="QII45141.1"/>
    </source>
</evidence>
<dbReference type="Gene3D" id="3.90.220.20">
    <property type="entry name" value="DNA methylase specificity domains"/>
    <property type="match status" value="1"/>
</dbReference>
<protein>
    <submittedName>
        <fullName evidence="3">DUF1192 domain-containing protein</fullName>
    </submittedName>
</protein>
<dbReference type="InterPro" id="IPR044946">
    <property type="entry name" value="Restrct_endonuc_typeI_TRD_sf"/>
</dbReference>
<keyword evidence="4" id="KW-1185">Reference proteome</keyword>
<sequence>MYQNNITVVCENGKISRGETWLGIPQNVCQNKPIMQFLLKVIGELGNIDEYITDLKGEVNRLKEQEIAKLQEHKSSLINSVVTGKVKVC</sequence>
<proteinExistence type="predicted"/>
<dbReference type="RefSeq" id="WP_166248633.1">
    <property type="nucleotide sequence ID" value="NZ_CP049616.1"/>
</dbReference>
<reference evidence="3 4" key="1">
    <citation type="submission" date="2020-02" db="EMBL/GenBank/DDBJ databases">
        <title>Complete genome of Muricauda sp. 501str8.</title>
        <authorList>
            <person name="Dong B."/>
            <person name="Zhu S."/>
            <person name="Yang J."/>
            <person name="Chen J."/>
        </authorList>
    </citation>
    <scope>NUCLEOTIDE SEQUENCE [LARGE SCALE GENOMIC DNA]</scope>
    <source>
        <strain evidence="3 4">501str8</strain>
    </source>
</reference>
<accession>A0A6G7J2P1</accession>